<dbReference type="GO" id="GO:0004565">
    <property type="term" value="F:beta-galactosidase activity"/>
    <property type="evidence" value="ECO:0007669"/>
    <property type="project" value="UniProtKB-EC"/>
</dbReference>
<evidence type="ECO:0000313" key="11">
    <source>
        <dbReference type="EMBL" id="KAK5693001.1"/>
    </source>
</evidence>
<dbReference type="EC" id="3.2.1.23" evidence="3"/>
<dbReference type="InterPro" id="IPR018954">
    <property type="entry name" value="Betagal_dom2"/>
</dbReference>
<dbReference type="FunFam" id="2.60.120.260:FF:000065">
    <property type="entry name" value="Beta-galactosidase A"/>
    <property type="match status" value="1"/>
</dbReference>
<comment type="similarity">
    <text evidence="2 8">Belongs to the glycosyl hydrolase 35 family.</text>
</comment>
<dbReference type="AlphaFoldDB" id="A0AAN7ZZ45"/>
<dbReference type="Pfam" id="PF01301">
    <property type="entry name" value="Glyco_hydro_35"/>
    <property type="match status" value="1"/>
</dbReference>
<evidence type="ECO:0000313" key="12">
    <source>
        <dbReference type="Proteomes" id="UP001310594"/>
    </source>
</evidence>
<evidence type="ECO:0000256" key="8">
    <source>
        <dbReference type="RuleBase" id="RU003679"/>
    </source>
</evidence>
<dbReference type="SUPFAM" id="SSF49785">
    <property type="entry name" value="Galactose-binding domain-like"/>
    <property type="match status" value="2"/>
</dbReference>
<dbReference type="SUPFAM" id="SSF51011">
    <property type="entry name" value="Glycosyl hydrolase domain"/>
    <property type="match status" value="1"/>
</dbReference>
<feature type="domain" description="Beta-galactosidase" evidence="10">
    <location>
        <begin position="395"/>
        <end position="577"/>
    </location>
</feature>
<dbReference type="Pfam" id="PF10435">
    <property type="entry name" value="BetaGal_dom2"/>
    <property type="match status" value="1"/>
</dbReference>
<dbReference type="Pfam" id="PF13363">
    <property type="entry name" value="BetaGal_dom3"/>
    <property type="match status" value="1"/>
</dbReference>
<dbReference type="Gene3D" id="2.102.20.10">
    <property type="entry name" value="Beta-galactosidase, domain 2"/>
    <property type="match status" value="1"/>
</dbReference>
<reference evidence="11" key="1">
    <citation type="submission" date="2023-08" db="EMBL/GenBank/DDBJ databases">
        <title>Black Yeasts Isolated from many extreme environments.</title>
        <authorList>
            <person name="Coleine C."/>
            <person name="Stajich J.E."/>
            <person name="Selbmann L."/>
        </authorList>
    </citation>
    <scope>NUCLEOTIDE SEQUENCE</scope>
    <source>
        <strain evidence="11">CCFEE 5810</strain>
    </source>
</reference>
<keyword evidence="6" id="KW-0325">Glycoprotein</keyword>
<dbReference type="SUPFAM" id="SSF51445">
    <property type="entry name" value="(Trans)glycosidases"/>
    <property type="match status" value="1"/>
</dbReference>
<gene>
    <name evidence="11" type="ORF">LTR97_010477</name>
</gene>
<evidence type="ECO:0000256" key="2">
    <source>
        <dbReference type="ARBA" id="ARBA00009809"/>
    </source>
</evidence>
<dbReference type="EMBL" id="JAVRQU010000018">
    <property type="protein sequence ID" value="KAK5693001.1"/>
    <property type="molecule type" value="Genomic_DNA"/>
</dbReference>
<dbReference type="PANTHER" id="PTHR23421">
    <property type="entry name" value="BETA-GALACTOSIDASE RELATED"/>
    <property type="match status" value="1"/>
</dbReference>
<evidence type="ECO:0000256" key="9">
    <source>
        <dbReference type="SAM" id="SignalP"/>
    </source>
</evidence>
<dbReference type="GO" id="GO:0005975">
    <property type="term" value="P:carbohydrate metabolic process"/>
    <property type="evidence" value="ECO:0007669"/>
    <property type="project" value="InterPro"/>
</dbReference>
<feature type="signal peptide" evidence="9">
    <location>
        <begin position="1"/>
        <end position="18"/>
    </location>
</feature>
<comment type="catalytic activity">
    <reaction evidence="1">
        <text>Hydrolysis of terminal non-reducing beta-D-galactose residues in beta-D-galactosides.</text>
        <dbReference type="EC" id="3.2.1.23"/>
    </reaction>
</comment>
<dbReference type="InterPro" id="IPR025300">
    <property type="entry name" value="BetaGal_jelly_roll_dom"/>
</dbReference>
<evidence type="ECO:0000259" key="10">
    <source>
        <dbReference type="SMART" id="SM01029"/>
    </source>
</evidence>
<organism evidence="11 12">
    <name type="scientific">Elasticomyces elasticus</name>
    <dbReference type="NCBI Taxonomy" id="574655"/>
    <lineage>
        <taxon>Eukaryota</taxon>
        <taxon>Fungi</taxon>
        <taxon>Dikarya</taxon>
        <taxon>Ascomycota</taxon>
        <taxon>Pezizomycotina</taxon>
        <taxon>Dothideomycetes</taxon>
        <taxon>Dothideomycetidae</taxon>
        <taxon>Mycosphaerellales</taxon>
        <taxon>Teratosphaeriaceae</taxon>
        <taxon>Elasticomyces</taxon>
    </lineage>
</organism>
<evidence type="ECO:0000256" key="6">
    <source>
        <dbReference type="ARBA" id="ARBA00023180"/>
    </source>
</evidence>
<dbReference type="FunFam" id="3.20.20.80:FF:000040">
    <property type="entry name" value="Beta-galactosidase A"/>
    <property type="match status" value="1"/>
</dbReference>
<keyword evidence="4 9" id="KW-0732">Signal</keyword>
<dbReference type="Gene3D" id="3.20.20.80">
    <property type="entry name" value="Glycosidases"/>
    <property type="match status" value="1"/>
</dbReference>
<proteinExistence type="inferred from homology"/>
<accession>A0AAN7ZZ45</accession>
<dbReference type="InterPro" id="IPR001944">
    <property type="entry name" value="Glycoside_Hdrlase_35"/>
</dbReference>
<dbReference type="InterPro" id="IPR036833">
    <property type="entry name" value="BetaGal_dom3_sf"/>
</dbReference>
<dbReference type="Gene3D" id="2.60.390.10">
    <property type="entry name" value="Beta-galactosidase, domain 3"/>
    <property type="match status" value="1"/>
</dbReference>
<feature type="chain" id="PRO_5042955010" description="beta-galactosidase" evidence="9">
    <location>
        <begin position="19"/>
        <end position="1024"/>
    </location>
</feature>
<protein>
    <recommendedName>
        <fullName evidence="3">beta-galactosidase</fullName>
        <ecNumber evidence="3">3.2.1.23</ecNumber>
    </recommendedName>
</protein>
<evidence type="ECO:0000256" key="4">
    <source>
        <dbReference type="ARBA" id="ARBA00022729"/>
    </source>
</evidence>
<dbReference type="InterPro" id="IPR031330">
    <property type="entry name" value="Gly_Hdrlase_35_cat"/>
</dbReference>
<dbReference type="InterPro" id="IPR037110">
    <property type="entry name" value="Betagal_dom2_sf"/>
</dbReference>
<dbReference type="InterPro" id="IPR025972">
    <property type="entry name" value="BetaGal_dom3"/>
</dbReference>
<keyword evidence="7" id="KW-0326">Glycosidase</keyword>
<comment type="caution">
    <text evidence="11">The sequence shown here is derived from an EMBL/GenBank/DDBJ whole genome shotgun (WGS) entry which is preliminary data.</text>
</comment>
<dbReference type="SUPFAM" id="SSF117100">
    <property type="entry name" value="Beta-galactosidase LacA, domain 3"/>
    <property type="match status" value="1"/>
</dbReference>
<dbReference type="Proteomes" id="UP001310594">
    <property type="component" value="Unassembled WGS sequence"/>
</dbReference>
<evidence type="ECO:0000256" key="3">
    <source>
        <dbReference type="ARBA" id="ARBA00012756"/>
    </source>
</evidence>
<dbReference type="SMART" id="SM01029">
    <property type="entry name" value="BetaGal_dom2"/>
    <property type="match status" value="1"/>
</dbReference>
<keyword evidence="5" id="KW-0378">Hydrolase</keyword>
<name>A0AAN7ZZ45_9PEZI</name>
<evidence type="ECO:0000256" key="7">
    <source>
        <dbReference type="ARBA" id="ARBA00023295"/>
    </source>
</evidence>
<dbReference type="Gene3D" id="2.60.120.260">
    <property type="entry name" value="Galactose-binding domain-like"/>
    <property type="match status" value="2"/>
</dbReference>
<dbReference type="InterPro" id="IPR008979">
    <property type="entry name" value="Galactose-bd-like_sf"/>
</dbReference>
<sequence length="1024" mass="111440">MKLLRNLLLAGQLLAAAAQQWPLHDDGLNDVVQWDHYSLMVNGERLFFWSGEFHYWRIPVPELWRDIMEKLKAAGFNAFSIYAHWGYHSAAHGELDFESGAHNFTRIFDMAKELGLYMLVRPGPYINAETTGGGFPGWLLTGDYGTLRNNDSRYTEAWTPYWDAMSKMVAEHSVTNGGNVLLYQVENEYGQQWTNVSARTPNETAIAYMELLEASTRENMVDIPTIFNNPNLGSKSWSLDYDINQVGGDGDLYALDNYPSCWSCNLDECTSVNGFPPEFTTFDYYTNFQETAPTQPSILGEFQGGSYNPWGGPQGGCYGSTGPDWANVFYRNNIGNKIAGQNIYMLFGGTNWGGLPFPLVGTSYDYSAPISESRLLTDKYSETKLLSYFVRAAKDLTKVEKAGNGTSNFTGNPLVFAQALVNVDNGARFYVTKHTNTTLTSYLTFTLNMTTSVGQLQVPQYAPKIVINGRQAKILVSDFAAGSEMLIYSTAEILTVSIQDDKPIVVFWVPTGESGEFYLKGARHGSVARCDGCANVAFHPASEGLIVSFMQNRGMTVLLFDTGVTAVILDRSAAYNFWQPTLGPNPNVVLDETVLVRGPYLVRTATVDKDTISLTGDYNGTTELEVFAPAGTGSSGWANGGWTHHAWGGRGSHKVLFNGQPVSVRSTSYGSLVGSLASSDATVESVQASIPLLTDWRVADGLPERMPDYDDSGAGWRDANKSSTLNPWQPQTYPVLYGDEYGFHTQNLLWRGCFTGDATGVFLDVIGGVASGWSAWLNGVFLGSTLGNVTLSETNATLSFGNATVSGANVLTILQDNMGHDETSGVLNPRGILNATLLSASGSNITFTSWKVAGNAGGESNIDPVRGPLNEGGLHAERLGWHLSGFDDSTWASGTPEQGLSEAGAKFYRTDLPLDLPSGIDASLAFELNAPAGSELRAQLYVNGYMFGKFIPYVGHQIVFPVFPGILDYQGNNTIGLSVWAQNAAGASMSVSVKVLGVYQSSLDPSAGTEYLRPGWSSDRLQYY</sequence>
<evidence type="ECO:0000256" key="1">
    <source>
        <dbReference type="ARBA" id="ARBA00001412"/>
    </source>
</evidence>
<evidence type="ECO:0000256" key="5">
    <source>
        <dbReference type="ARBA" id="ARBA00022801"/>
    </source>
</evidence>
<dbReference type="InterPro" id="IPR017853">
    <property type="entry name" value="GH"/>
</dbReference>
<dbReference type="PRINTS" id="PR00742">
    <property type="entry name" value="GLHYDRLASE35"/>
</dbReference>
<dbReference type="Pfam" id="PF13364">
    <property type="entry name" value="BetaGal_ABD2"/>
    <property type="match status" value="2"/>
</dbReference>